<sequence>MTMQAKKHKSTKPEQSAQPKKRTYDLHHFLDPPHPLKSSDANLKHRSQRVSVHSPNCTEDRLDMATAAPVAIGTRGTVGSLVRKEIEYFSKVHSSSSPAEEAASRRGHFRLGFRFFAASWRRKKRLMPRICSVVEVAERNYGVRSEIPGFNYRVLKDEF</sequence>
<dbReference type="EMBL" id="KK198756">
    <property type="protein sequence ID" value="KCW76944.1"/>
    <property type="molecule type" value="Genomic_DNA"/>
</dbReference>
<dbReference type="AlphaFoldDB" id="A0A059CFF3"/>
<feature type="compositionally biased region" description="Basic and acidic residues" evidence="1">
    <location>
        <begin position="22"/>
        <end position="31"/>
    </location>
</feature>
<feature type="compositionally biased region" description="Basic residues" evidence="1">
    <location>
        <begin position="1"/>
        <end position="10"/>
    </location>
</feature>
<accession>A0A059CFF3</accession>
<evidence type="ECO:0000313" key="2">
    <source>
        <dbReference type="EMBL" id="KCW76944.1"/>
    </source>
</evidence>
<gene>
    <name evidence="2" type="ORF">EUGRSUZ_D01305</name>
</gene>
<dbReference type="PANTHER" id="PTHR35131">
    <property type="entry name" value="EXPRESSED PROTEIN"/>
    <property type="match status" value="1"/>
</dbReference>
<reference evidence="2" key="1">
    <citation type="submission" date="2013-07" db="EMBL/GenBank/DDBJ databases">
        <title>The genome of Eucalyptus grandis.</title>
        <authorList>
            <person name="Schmutz J."/>
            <person name="Hayes R."/>
            <person name="Myburg A."/>
            <person name="Tuskan G."/>
            <person name="Grattapaglia D."/>
            <person name="Rokhsar D.S."/>
        </authorList>
    </citation>
    <scope>NUCLEOTIDE SEQUENCE</scope>
    <source>
        <tissue evidence="2">Leaf extractions</tissue>
    </source>
</reference>
<dbReference type="PANTHER" id="PTHR35131:SF1">
    <property type="entry name" value="EXPRESSED PROTEIN"/>
    <property type="match status" value="1"/>
</dbReference>
<evidence type="ECO:0000256" key="1">
    <source>
        <dbReference type="SAM" id="MobiDB-lite"/>
    </source>
</evidence>
<organism evidence="2">
    <name type="scientific">Eucalyptus grandis</name>
    <name type="common">Flooded gum</name>
    <dbReference type="NCBI Taxonomy" id="71139"/>
    <lineage>
        <taxon>Eukaryota</taxon>
        <taxon>Viridiplantae</taxon>
        <taxon>Streptophyta</taxon>
        <taxon>Embryophyta</taxon>
        <taxon>Tracheophyta</taxon>
        <taxon>Spermatophyta</taxon>
        <taxon>Magnoliopsida</taxon>
        <taxon>eudicotyledons</taxon>
        <taxon>Gunneridae</taxon>
        <taxon>Pentapetalae</taxon>
        <taxon>rosids</taxon>
        <taxon>malvids</taxon>
        <taxon>Myrtales</taxon>
        <taxon>Myrtaceae</taxon>
        <taxon>Myrtoideae</taxon>
        <taxon>Eucalypteae</taxon>
        <taxon>Eucalyptus</taxon>
    </lineage>
</organism>
<feature type="region of interest" description="Disordered" evidence="1">
    <location>
        <begin position="1"/>
        <end position="40"/>
    </location>
</feature>
<proteinExistence type="predicted"/>
<dbReference type="InParanoid" id="A0A059CFF3"/>
<dbReference type="FunCoup" id="A0A059CFF3">
    <property type="interactions" value="16"/>
</dbReference>
<dbReference type="Gramene" id="KCW76944">
    <property type="protein sequence ID" value="KCW76944"/>
    <property type="gene ID" value="EUGRSUZ_D01305"/>
</dbReference>
<name>A0A059CFF3_EUCGR</name>
<protein>
    <submittedName>
        <fullName evidence="2">Uncharacterized protein</fullName>
    </submittedName>
</protein>